<dbReference type="EMBL" id="CP069042">
    <property type="protein sequence ID" value="QRD06179.1"/>
    <property type="molecule type" value="Genomic_DNA"/>
</dbReference>
<keyword evidence="2" id="KW-1185">Reference proteome</keyword>
<dbReference type="Proteomes" id="UP000663193">
    <property type="component" value="Chromosome 20"/>
</dbReference>
<proteinExistence type="predicted"/>
<dbReference type="KEGG" id="pno:SNOG_14744"/>
<accession>A0A7U2NPZ3</accession>
<gene>
    <name evidence="1" type="ORF">JI435_147440</name>
</gene>
<dbReference type="VEuPathDB" id="FungiDB:JI435_147440"/>
<dbReference type="AlphaFoldDB" id="A0A7U2NPZ3"/>
<protein>
    <submittedName>
        <fullName evidence="1">Uncharacterized protein</fullName>
    </submittedName>
</protein>
<dbReference type="RefSeq" id="XP_001804926.1">
    <property type="nucleotide sequence ID" value="XM_001804874.1"/>
</dbReference>
<sequence length="129" mass="14102">MEQAVSDSATVMCTSEKVYLATCTNVDCKYSSHQYPGLGASFLIDRNIELGAMRWGDDKPKISLFARNLSVACIAIHLRPVRPLSGTLLWRPFVKLWEEAVEALHPDALSRLIVGADSSVTAAIALSRP</sequence>
<evidence type="ECO:0000313" key="1">
    <source>
        <dbReference type="EMBL" id="QRD06179.1"/>
    </source>
</evidence>
<reference evidence="2" key="1">
    <citation type="journal article" date="2021" name="BMC Genomics">
        <title>Chromosome-level genome assembly and manually-curated proteome of model necrotroph Parastagonospora nodorum Sn15 reveals a genome-wide trove of candidate effector homologs, and redundancy of virulence-related functions within an accessory chromosome.</title>
        <authorList>
            <person name="Bertazzoni S."/>
            <person name="Jones D.A.B."/>
            <person name="Phan H.T."/>
            <person name="Tan K.-C."/>
            <person name="Hane J.K."/>
        </authorList>
    </citation>
    <scope>NUCLEOTIDE SEQUENCE [LARGE SCALE GENOMIC DNA]</scope>
    <source>
        <strain evidence="2">SN15 / ATCC MYA-4574 / FGSC 10173)</strain>
    </source>
</reference>
<evidence type="ECO:0000313" key="2">
    <source>
        <dbReference type="Proteomes" id="UP000663193"/>
    </source>
</evidence>
<organism evidence="1 2">
    <name type="scientific">Phaeosphaeria nodorum (strain SN15 / ATCC MYA-4574 / FGSC 10173)</name>
    <name type="common">Glume blotch fungus</name>
    <name type="synonym">Parastagonospora nodorum</name>
    <dbReference type="NCBI Taxonomy" id="321614"/>
    <lineage>
        <taxon>Eukaryota</taxon>
        <taxon>Fungi</taxon>
        <taxon>Dikarya</taxon>
        <taxon>Ascomycota</taxon>
        <taxon>Pezizomycotina</taxon>
        <taxon>Dothideomycetes</taxon>
        <taxon>Pleosporomycetidae</taxon>
        <taxon>Pleosporales</taxon>
        <taxon>Pleosporineae</taxon>
        <taxon>Phaeosphaeriaceae</taxon>
        <taxon>Parastagonospora</taxon>
    </lineage>
</organism>
<name>A0A7U2NPZ3_PHANO</name>